<organism evidence="2 3">
    <name type="scientific">Streptomyces pyxinicus</name>
    <dbReference type="NCBI Taxonomy" id="2970331"/>
    <lineage>
        <taxon>Bacteria</taxon>
        <taxon>Bacillati</taxon>
        <taxon>Actinomycetota</taxon>
        <taxon>Actinomycetes</taxon>
        <taxon>Kitasatosporales</taxon>
        <taxon>Streptomycetaceae</taxon>
        <taxon>Streptomyces</taxon>
    </lineage>
</organism>
<comment type="caution">
    <text evidence="2">The sequence shown here is derived from an EMBL/GenBank/DDBJ whole genome shotgun (WGS) entry which is preliminary data.</text>
</comment>
<protein>
    <recommendedName>
        <fullName evidence="4">Secreted protein</fullName>
    </recommendedName>
</protein>
<evidence type="ECO:0000256" key="1">
    <source>
        <dbReference type="SAM" id="SignalP"/>
    </source>
</evidence>
<gene>
    <name evidence="2" type="ORF">NX794_07755</name>
</gene>
<keyword evidence="3" id="KW-1185">Reference proteome</keyword>
<feature type="signal peptide" evidence="1">
    <location>
        <begin position="1"/>
        <end position="28"/>
    </location>
</feature>
<evidence type="ECO:0000313" key="3">
    <source>
        <dbReference type="Proteomes" id="UP001205612"/>
    </source>
</evidence>
<feature type="chain" id="PRO_5046078539" description="Secreted protein" evidence="1">
    <location>
        <begin position="29"/>
        <end position="144"/>
    </location>
</feature>
<name>A0ABT2AZ23_9ACTN</name>
<reference evidence="2 3" key="1">
    <citation type="submission" date="2022-08" db="EMBL/GenBank/DDBJ databases">
        <authorList>
            <person name="Somphong A."/>
            <person name="Phongsopitanun W."/>
        </authorList>
    </citation>
    <scope>NUCLEOTIDE SEQUENCE [LARGE SCALE GENOMIC DNA]</scope>
    <source>
        <strain evidence="2 3">LP11</strain>
    </source>
</reference>
<evidence type="ECO:0000313" key="2">
    <source>
        <dbReference type="EMBL" id="MCS0601125.1"/>
    </source>
</evidence>
<evidence type="ECO:0008006" key="4">
    <source>
        <dbReference type="Google" id="ProtNLM"/>
    </source>
</evidence>
<dbReference type="EMBL" id="JANUGP010000004">
    <property type="protein sequence ID" value="MCS0601125.1"/>
    <property type="molecule type" value="Genomic_DNA"/>
</dbReference>
<accession>A0ABT2AZ23</accession>
<keyword evidence="1" id="KW-0732">Signal</keyword>
<dbReference type="RefSeq" id="WP_258777493.1">
    <property type="nucleotide sequence ID" value="NZ_JANUGP010000004.1"/>
</dbReference>
<proteinExistence type="predicted"/>
<dbReference type="Proteomes" id="UP001205612">
    <property type="component" value="Unassembled WGS sequence"/>
</dbReference>
<sequence length="144" mass="15529">MNLRQKIATVLVAAAAFAGGTAAATADAEVKVEPVSSARPAGTGAPLKLPTRPCSEDNTVITSCYWDAAKMGNGKGYSYVIDARGRVVYLNPRLNSIARRVAFNEKQARAGRELWGTYNGHQFCWAKVGDTSYVECFDGYKETT</sequence>